<name>A0A1G8G972_9NOCA</name>
<feature type="chain" id="PRO_5038464457" evidence="1">
    <location>
        <begin position="25"/>
        <end position="265"/>
    </location>
</feature>
<evidence type="ECO:0000256" key="1">
    <source>
        <dbReference type="SAM" id="SignalP"/>
    </source>
</evidence>
<dbReference type="EMBL" id="FNDN01000004">
    <property type="protein sequence ID" value="SDH90938.1"/>
    <property type="molecule type" value="Genomic_DNA"/>
</dbReference>
<evidence type="ECO:0000313" key="2">
    <source>
        <dbReference type="EMBL" id="SDH90938.1"/>
    </source>
</evidence>
<reference evidence="2 3" key="1">
    <citation type="submission" date="2016-10" db="EMBL/GenBank/DDBJ databases">
        <authorList>
            <person name="de Groot N.N."/>
        </authorList>
    </citation>
    <scope>NUCLEOTIDE SEQUENCE [LARGE SCALE GENOMIC DNA]</scope>
    <source>
        <strain evidence="2 3">DSM 44892</strain>
    </source>
</reference>
<keyword evidence="3" id="KW-1185">Reference proteome</keyword>
<protein>
    <submittedName>
        <fullName evidence="2">Uncharacterized protein</fullName>
    </submittedName>
</protein>
<feature type="signal peptide" evidence="1">
    <location>
        <begin position="1"/>
        <end position="24"/>
    </location>
</feature>
<evidence type="ECO:0000313" key="3">
    <source>
        <dbReference type="Proteomes" id="UP000183263"/>
    </source>
</evidence>
<keyword evidence="1" id="KW-0732">Signal</keyword>
<dbReference type="Proteomes" id="UP000183263">
    <property type="component" value="Unassembled WGS sequence"/>
</dbReference>
<sequence length="265" mass="28405">MPLVVTAAILGALCLAGCSPNAGTAFGSEFEQYLESRDDVADFTVRGHNDAPFRGSADSEISLVRGLDDARIAQVAAEIADQPLPRSISHHRITLYFDAVNASGADAAVSVAVPPGADDAARYREQIGSVRSLAADDPGLVQLRTTSNSLLAQTEYDPFVTAELLSGFLREAPADIDFVLVERDGREFVGFDTGDNLDELLRMRRVIAAVPEEITPRRWSASSRAPLERARLEIVLPPGTDPSVLDILYREAVAAGVELDATTAR</sequence>
<accession>A0A1G8G972</accession>
<organism evidence="2 3">
    <name type="scientific">Rhodococcus triatomae</name>
    <dbReference type="NCBI Taxonomy" id="300028"/>
    <lineage>
        <taxon>Bacteria</taxon>
        <taxon>Bacillati</taxon>
        <taxon>Actinomycetota</taxon>
        <taxon>Actinomycetes</taxon>
        <taxon>Mycobacteriales</taxon>
        <taxon>Nocardiaceae</taxon>
        <taxon>Rhodococcus</taxon>
    </lineage>
</organism>
<dbReference type="AlphaFoldDB" id="A0A1G8G972"/>
<proteinExistence type="predicted"/>
<dbReference type="RefSeq" id="WP_072737234.1">
    <property type="nucleotide sequence ID" value="NZ_CP048813.1"/>
</dbReference>
<gene>
    <name evidence="2" type="ORF">SAMN05444695_10413</name>
</gene>